<dbReference type="GO" id="GO:0005576">
    <property type="term" value="C:extracellular region"/>
    <property type="evidence" value="ECO:0007669"/>
    <property type="project" value="UniProtKB-SubCell"/>
</dbReference>
<feature type="signal peptide" evidence="6">
    <location>
        <begin position="1"/>
        <end position="20"/>
    </location>
</feature>
<dbReference type="AlphaFoldDB" id="A0A0K8RK23"/>
<evidence type="ECO:0000256" key="5">
    <source>
        <dbReference type="ARBA" id="ARBA00034321"/>
    </source>
</evidence>
<name>A0A0K8RK23_IXORI</name>
<proteinExistence type="evidence at transcript level"/>
<keyword evidence="3 6" id="KW-0732">Signal</keyword>
<evidence type="ECO:0000256" key="6">
    <source>
        <dbReference type="SAM" id="SignalP"/>
    </source>
</evidence>
<evidence type="ECO:0000256" key="1">
    <source>
        <dbReference type="ARBA" id="ARBA00004613"/>
    </source>
</evidence>
<keyword evidence="4" id="KW-0325">Glycoprotein</keyword>
<evidence type="ECO:0000313" key="7">
    <source>
        <dbReference type="EMBL" id="JAA70889.1"/>
    </source>
</evidence>
<feature type="chain" id="PRO_5005518611" evidence="6">
    <location>
        <begin position="21"/>
        <end position="121"/>
    </location>
</feature>
<dbReference type="InterPro" id="IPR021971">
    <property type="entry name" value="Salp15"/>
</dbReference>
<reference evidence="7" key="1">
    <citation type="submission" date="2012-12" db="EMBL/GenBank/DDBJ databases">
        <title>Identification and characterization of a phenylalanine ammonia-lyase gene family in Isatis indigotica Fort.</title>
        <authorList>
            <person name="Liu Q."/>
            <person name="Chen J."/>
            <person name="Zhou X."/>
            <person name="Di P."/>
            <person name="Xiao Y."/>
            <person name="Xuan H."/>
            <person name="Zhang L."/>
            <person name="Chen W."/>
        </authorList>
    </citation>
    <scope>NUCLEOTIDE SEQUENCE</scope>
    <source>
        <tissue evidence="7">Salivary gland</tissue>
    </source>
</reference>
<accession>A0A0K8RK23</accession>
<protein>
    <submittedName>
        <fullName evidence="7">Putative ixostatin</fullName>
    </submittedName>
</protein>
<comment type="subcellular location">
    <subcellularLocation>
        <location evidence="1">Secreted</location>
    </subcellularLocation>
</comment>
<keyword evidence="2" id="KW-0964">Secreted</keyword>
<dbReference type="Pfam" id="PF12115">
    <property type="entry name" value="Salp15"/>
    <property type="match status" value="1"/>
</dbReference>
<evidence type="ECO:0000256" key="2">
    <source>
        <dbReference type="ARBA" id="ARBA00022525"/>
    </source>
</evidence>
<comment type="similarity">
    <text evidence="5">Belongs to the salp15 family.</text>
</comment>
<evidence type="ECO:0000256" key="4">
    <source>
        <dbReference type="ARBA" id="ARBA00023180"/>
    </source>
</evidence>
<dbReference type="EMBL" id="GADI01002919">
    <property type="protein sequence ID" value="JAA70889.1"/>
    <property type="molecule type" value="mRNA"/>
</dbReference>
<sequence>MNKAIIAVFVTSHLLYQAPALKLQNWKDMEQNIGNSSCMKHLKTQMDEACKQLGESTMVTVDFAKCKMGCQKDAAAGSVKTYDMPNDTNCGFYDEKCQNGICLGQCEMESEEPFESPGIDV</sequence>
<organism evidence="7">
    <name type="scientific">Ixodes ricinus</name>
    <name type="common">Common tick</name>
    <name type="synonym">Acarus ricinus</name>
    <dbReference type="NCBI Taxonomy" id="34613"/>
    <lineage>
        <taxon>Eukaryota</taxon>
        <taxon>Metazoa</taxon>
        <taxon>Ecdysozoa</taxon>
        <taxon>Arthropoda</taxon>
        <taxon>Chelicerata</taxon>
        <taxon>Arachnida</taxon>
        <taxon>Acari</taxon>
        <taxon>Parasitiformes</taxon>
        <taxon>Ixodida</taxon>
        <taxon>Ixodoidea</taxon>
        <taxon>Ixodidae</taxon>
        <taxon>Ixodinae</taxon>
        <taxon>Ixodes</taxon>
    </lineage>
</organism>
<evidence type="ECO:0000256" key="3">
    <source>
        <dbReference type="ARBA" id="ARBA00022729"/>
    </source>
</evidence>